<comment type="caution">
    <text evidence="2">The sequence shown here is derived from an EMBL/GenBank/DDBJ whole genome shotgun (WGS) entry which is preliminary data.</text>
</comment>
<evidence type="ECO:0000313" key="2">
    <source>
        <dbReference type="EMBL" id="POQ98468.1"/>
    </source>
</evidence>
<feature type="transmembrane region" description="Helical" evidence="1">
    <location>
        <begin position="7"/>
        <end position="27"/>
    </location>
</feature>
<keyword evidence="3" id="KW-1185">Reference proteome</keyword>
<evidence type="ECO:0000256" key="1">
    <source>
        <dbReference type="SAM" id="Phobius"/>
    </source>
</evidence>
<organism evidence="2 3">
    <name type="scientific">Alkalispirochaeta sphaeroplastigenens</name>
    <dbReference type="NCBI Taxonomy" id="1187066"/>
    <lineage>
        <taxon>Bacteria</taxon>
        <taxon>Pseudomonadati</taxon>
        <taxon>Spirochaetota</taxon>
        <taxon>Spirochaetia</taxon>
        <taxon>Spirochaetales</taxon>
        <taxon>Spirochaetaceae</taxon>
        <taxon>Alkalispirochaeta</taxon>
    </lineage>
</organism>
<evidence type="ECO:0008006" key="4">
    <source>
        <dbReference type="Google" id="ProtNLM"/>
    </source>
</evidence>
<proteinExistence type="predicted"/>
<gene>
    <name evidence="2" type="ORF">AU468_12810</name>
</gene>
<protein>
    <recommendedName>
        <fullName evidence="4">PEGA domain-containing protein</fullName>
    </recommendedName>
</protein>
<keyword evidence="1" id="KW-0472">Membrane</keyword>
<dbReference type="Proteomes" id="UP000237350">
    <property type="component" value="Unassembled WGS sequence"/>
</dbReference>
<name>A0A2S4JFX7_9SPIO</name>
<sequence length="344" mass="37267">MKQTGRLSFPIPGILPATVLLTLYSLFPVQGQALRGEVTAMETISSAEPMEFHLEGGTVVLLLGQEDFPYLQGLRITAAPLPRGYPPGGFSLLVFGDVDPPPKELLEDTPGYVSLSGRRLARIPLHPGRSATVTIGITSSRPATGETIPALDDVSATADLSRGALALQMVPAAKGFLPGRGDYSHLLRVEPVVPPLGGVVIDLDGDEALLEEARPLLSLSLEGREILPGTLSFLAPGIYQLEARAGQYLKHLQNVGVERATTTRIILEPHEPRSFLVFRLPSVAEVFLDGELLPLHGETPLERPPGRYMLFIGLGDFFISRSVLLKPHKRYEVGLDLDVLIEER</sequence>
<reference evidence="3" key="1">
    <citation type="submission" date="2015-12" db="EMBL/GenBank/DDBJ databases">
        <authorList>
            <person name="Lodha T.D."/>
            <person name="Chintalapati S."/>
            <person name="Chintalapati V.R."/>
            <person name="Sravanthi T."/>
        </authorList>
    </citation>
    <scope>NUCLEOTIDE SEQUENCE [LARGE SCALE GENOMIC DNA]</scope>
    <source>
        <strain evidence="3">JC133</strain>
    </source>
</reference>
<dbReference type="EMBL" id="LPWH01000122">
    <property type="protein sequence ID" value="POQ98468.1"/>
    <property type="molecule type" value="Genomic_DNA"/>
</dbReference>
<keyword evidence="1" id="KW-0812">Transmembrane</keyword>
<keyword evidence="1" id="KW-1133">Transmembrane helix</keyword>
<dbReference type="AlphaFoldDB" id="A0A2S4JFX7"/>
<evidence type="ECO:0000313" key="3">
    <source>
        <dbReference type="Proteomes" id="UP000237350"/>
    </source>
</evidence>
<accession>A0A2S4JFX7</accession>